<dbReference type="RefSeq" id="WP_009147447.1">
    <property type="nucleotide sequence ID" value="NZ_CP121471.1"/>
</dbReference>
<feature type="region of interest" description="Disordered" evidence="1">
    <location>
        <begin position="43"/>
        <end position="70"/>
    </location>
</feature>
<dbReference type="OrthoDB" id="8481263at2"/>
<dbReference type="EMBL" id="JH603168">
    <property type="protein sequence ID" value="EIC23363.1"/>
    <property type="molecule type" value="Genomic_DNA"/>
</dbReference>
<dbReference type="eggNOG" id="ENOG5032TA3">
    <property type="taxonomic scope" value="Bacteria"/>
</dbReference>
<gene>
    <name evidence="2" type="ORF">Thi970DRAFT_01023</name>
</gene>
<evidence type="ECO:0008006" key="4">
    <source>
        <dbReference type="Google" id="ProtNLM"/>
    </source>
</evidence>
<accession>H8YY37</accession>
<dbReference type="STRING" id="631362.Thi970DRAFT_01023"/>
<evidence type="ECO:0000313" key="2">
    <source>
        <dbReference type="EMBL" id="EIC23363.1"/>
    </source>
</evidence>
<dbReference type="HOGENOM" id="CLU_138601_0_0_6"/>
<protein>
    <recommendedName>
        <fullName evidence="4">Crp/Fnr family transcriptional regulator</fullName>
    </recommendedName>
</protein>
<sequence>MLGTEIGNARERRLIKRFRALDTADRETLSAFAEFLLERRARVESLPDGGQPQAKGNGKSLSQVREPRPAQESVIAAMKRLRRGYPKLDASDLLNEASLLMSEHMLQGRPAAEVIDELEALFERHESARHAHESS</sequence>
<dbReference type="Proteomes" id="UP000002964">
    <property type="component" value="Unassembled WGS sequence"/>
</dbReference>
<organism evidence="2 3">
    <name type="scientific">Thiorhodovibrio frisius</name>
    <dbReference type="NCBI Taxonomy" id="631362"/>
    <lineage>
        <taxon>Bacteria</taxon>
        <taxon>Pseudomonadati</taxon>
        <taxon>Pseudomonadota</taxon>
        <taxon>Gammaproteobacteria</taxon>
        <taxon>Chromatiales</taxon>
        <taxon>Chromatiaceae</taxon>
        <taxon>Thiorhodovibrio</taxon>
    </lineage>
</organism>
<proteinExistence type="predicted"/>
<reference evidence="2 3" key="2">
    <citation type="submission" date="2011-11" db="EMBL/GenBank/DDBJ databases">
        <authorList>
            <consortium name="US DOE Joint Genome Institute"/>
            <person name="Lucas S."/>
            <person name="Han J."/>
            <person name="Lapidus A."/>
            <person name="Cheng J.-F."/>
            <person name="Goodwin L."/>
            <person name="Pitluck S."/>
            <person name="Peters L."/>
            <person name="Ovchinnikova G."/>
            <person name="Zhang X."/>
            <person name="Detter J.C."/>
            <person name="Han C."/>
            <person name="Tapia R."/>
            <person name="Land M."/>
            <person name="Hauser L."/>
            <person name="Kyrpides N."/>
            <person name="Ivanova N."/>
            <person name="Pagani I."/>
            <person name="Vogl K."/>
            <person name="Liu Z."/>
            <person name="Overmann J."/>
            <person name="Frigaard N.-U."/>
            <person name="Bryant D."/>
            <person name="Woyke T."/>
        </authorList>
    </citation>
    <scope>NUCLEOTIDE SEQUENCE [LARGE SCALE GENOMIC DNA]</scope>
    <source>
        <strain evidence="2 3">970</strain>
    </source>
</reference>
<name>H8YY37_9GAMM</name>
<dbReference type="AlphaFoldDB" id="H8YY37"/>
<evidence type="ECO:0000256" key="1">
    <source>
        <dbReference type="SAM" id="MobiDB-lite"/>
    </source>
</evidence>
<reference evidence="3" key="1">
    <citation type="submission" date="2011-06" db="EMBL/GenBank/DDBJ databases">
        <authorList>
            <consortium name="US DOE Joint Genome Institute (JGI-PGF)"/>
            <person name="Lucas S."/>
            <person name="Han J."/>
            <person name="Lapidus A."/>
            <person name="Cheng J.-F."/>
            <person name="Goodwin L."/>
            <person name="Pitluck S."/>
            <person name="Peters L."/>
            <person name="Land M.L."/>
            <person name="Hauser L."/>
            <person name="Vogl K."/>
            <person name="Liu Z."/>
            <person name="Overmann J."/>
            <person name="Frigaard N.-U."/>
            <person name="Bryant D.A."/>
            <person name="Woyke T.J."/>
        </authorList>
    </citation>
    <scope>NUCLEOTIDE SEQUENCE [LARGE SCALE GENOMIC DNA]</scope>
    <source>
        <strain evidence="3">970</strain>
    </source>
</reference>
<keyword evidence="3" id="KW-1185">Reference proteome</keyword>
<evidence type="ECO:0000313" key="3">
    <source>
        <dbReference type="Proteomes" id="UP000002964"/>
    </source>
</evidence>